<reference evidence="9" key="1">
    <citation type="submission" date="2023-10" db="EMBL/GenBank/DDBJ databases">
        <authorList>
            <person name="Chen Y."/>
            <person name="Shah S."/>
            <person name="Dougan E. K."/>
            <person name="Thang M."/>
            <person name="Chan C."/>
        </authorList>
    </citation>
    <scope>NUCLEOTIDE SEQUENCE [LARGE SCALE GENOMIC DNA]</scope>
</reference>
<evidence type="ECO:0000256" key="2">
    <source>
        <dbReference type="ARBA" id="ARBA00022664"/>
    </source>
</evidence>
<evidence type="ECO:0000256" key="6">
    <source>
        <dbReference type="PROSITE-ProRule" id="PRU00176"/>
    </source>
</evidence>
<proteinExistence type="predicted"/>
<dbReference type="Gene3D" id="3.30.70.330">
    <property type="match status" value="3"/>
</dbReference>
<feature type="region of interest" description="Disordered" evidence="7">
    <location>
        <begin position="283"/>
        <end position="308"/>
    </location>
</feature>
<accession>A0ABN9WG52</accession>
<dbReference type="Proteomes" id="UP001189429">
    <property type="component" value="Unassembled WGS sequence"/>
</dbReference>
<feature type="domain" description="RRM" evidence="8">
    <location>
        <begin position="316"/>
        <end position="393"/>
    </location>
</feature>
<dbReference type="CDD" id="cd00590">
    <property type="entry name" value="RRM_SF"/>
    <property type="match status" value="3"/>
</dbReference>
<evidence type="ECO:0000256" key="7">
    <source>
        <dbReference type="SAM" id="MobiDB-lite"/>
    </source>
</evidence>
<protein>
    <recommendedName>
        <fullName evidence="8">RRM domain-containing protein</fullName>
    </recommendedName>
</protein>
<dbReference type="InterPro" id="IPR000504">
    <property type="entry name" value="RRM_dom"/>
</dbReference>
<dbReference type="SMART" id="SM00360">
    <property type="entry name" value="RRM"/>
    <property type="match status" value="3"/>
</dbReference>
<gene>
    <name evidence="9" type="ORF">PCOR1329_LOCUS67016</name>
</gene>
<evidence type="ECO:0000256" key="3">
    <source>
        <dbReference type="ARBA" id="ARBA00022884"/>
    </source>
</evidence>
<keyword evidence="4" id="KW-0508">mRNA splicing</keyword>
<dbReference type="PANTHER" id="PTHR48028">
    <property type="entry name" value="GLYCINE-RICH RNA-BINDING PROTEIN RZ1A"/>
    <property type="match status" value="1"/>
</dbReference>
<dbReference type="InterPro" id="IPR012677">
    <property type="entry name" value="Nucleotide-bd_a/b_plait_sf"/>
</dbReference>
<dbReference type="PROSITE" id="PS50102">
    <property type="entry name" value="RRM"/>
    <property type="match status" value="3"/>
</dbReference>
<comment type="subcellular location">
    <subcellularLocation>
        <location evidence="1">Nucleus</location>
    </subcellularLocation>
</comment>
<evidence type="ECO:0000313" key="10">
    <source>
        <dbReference type="Proteomes" id="UP001189429"/>
    </source>
</evidence>
<dbReference type="EMBL" id="CAUYUJ010018663">
    <property type="protein sequence ID" value="CAK0885388.1"/>
    <property type="molecule type" value="Genomic_DNA"/>
</dbReference>
<feature type="domain" description="RRM" evidence="8">
    <location>
        <begin position="35"/>
        <end position="125"/>
    </location>
</feature>
<feature type="compositionally biased region" description="Gly residues" evidence="7">
    <location>
        <begin position="140"/>
        <end position="169"/>
    </location>
</feature>
<keyword evidence="5" id="KW-0539">Nucleus</keyword>
<evidence type="ECO:0000313" key="9">
    <source>
        <dbReference type="EMBL" id="CAK0885388.1"/>
    </source>
</evidence>
<evidence type="ECO:0000256" key="5">
    <source>
        <dbReference type="ARBA" id="ARBA00023242"/>
    </source>
</evidence>
<keyword evidence="3 6" id="KW-0694">RNA-binding</keyword>
<evidence type="ECO:0000256" key="4">
    <source>
        <dbReference type="ARBA" id="ARBA00023187"/>
    </source>
</evidence>
<feature type="region of interest" description="Disordered" evidence="7">
    <location>
        <begin position="129"/>
        <end position="182"/>
    </location>
</feature>
<organism evidence="9 10">
    <name type="scientific">Prorocentrum cordatum</name>
    <dbReference type="NCBI Taxonomy" id="2364126"/>
    <lineage>
        <taxon>Eukaryota</taxon>
        <taxon>Sar</taxon>
        <taxon>Alveolata</taxon>
        <taxon>Dinophyceae</taxon>
        <taxon>Prorocentrales</taxon>
        <taxon>Prorocentraceae</taxon>
        <taxon>Prorocentrum</taxon>
    </lineage>
</organism>
<name>A0ABN9WG52_9DINO</name>
<evidence type="ECO:0000259" key="8">
    <source>
        <dbReference type="PROSITE" id="PS50102"/>
    </source>
</evidence>
<dbReference type="Pfam" id="PF00076">
    <property type="entry name" value="RRM_1"/>
    <property type="match status" value="3"/>
</dbReference>
<keyword evidence="10" id="KW-1185">Reference proteome</keyword>
<dbReference type="InterPro" id="IPR035979">
    <property type="entry name" value="RBD_domain_sf"/>
</dbReference>
<dbReference type="PANTHER" id="PTHR48028:SF4">
    <property type="entry name" value="SC35-LIKE SPLICING FACTOR"/>
    <property type="match status" value="1"/>
</dbReference>
<dbReference type="SUPFAM" id="SSF54928">
    <property type="entry name" value="RNA-binding domain, RBD"/>
    <property type="match status" value="2"/>
</dbReference>
<feature type="domain" description="RRM" evidence="8">
    <location>
        <begin position="205"/>
        <end position="280"/>
    </location>
</feature>
<sequence length="393" mass="42358">MMTRATAKVARAVRMTKVPQARDGKSGEAEDLERTRIVTKGLYSKAGVCGFFAGASFDSTADELRSKFQELGPVVQFWLFSDWNGNSRGMGVAQYRTARQANKAVEHFSGMEVGGRKLYVKIDDQGHLQQAGEKGKGGKGEWSGGWEAGKGGDSYSGWKGGKNGGWKGGWEGEHGGGKGAKGPIGGAKGFEYSAKGGDWNNQQSARVFFSGAPFKVPPAAVQEHFAVFGEVRSLRMFKRSDGASRGMGVCIYQSASAAEEAINYGITIEGRSLFLGWDTSSGPEGKGDWSSGPIGGGKGGKGWDEDTDHPDVDPNKSVLFKNVPFETAEKFLREKFGNVGSIKSFTLFTTPDGRSRGMGVVEYFTATAAERAYNEIHDMNVSGRQMHVDYYSF</sequence>
<dbReference type="InterPro" id="IPR051106">
    <property type="entry name" value="RNA-bind/splicing_reg"/>
</dbReference>
<evidence type="ECO:0000256" key="1">
    <source>
        <dbReference type="ARBA" id="ARBA00004123"/>
    </source>
</evidence>
<comment type="caution">
    <text evidence="9">The sequence shown here is derived from an EMBL/GenBank/DDBJ whole genome shotgun (WGS) entry which is preliminary data.</text>
</comment>
<keyword evidence="2" id="KW-0507">mRNA processing</keyword>